<keyword evidence="2 4" id="KW-0560">Oxidoreductase</keyword>
<evidence type="ECO:0000259" key="6">
    <source>
        <dbReference type="Pfam" id="PF02826"/>
    </source>
</evidence>
<accession>C1DWX6</accession>
<organism evidence="7 8">
    <name type="scientific">Sulfurihydrogenibium azorense (strain DSM 15241 / OCM 825 / Az-Fu1)</name>
    <dbReference type="NCBI Taxonomy" id="204536"/>
    <lineage>
        <taxon>Bacteria</taxon>
        <taxon>Pseudomonadati</taxon>
        <taxon>Aquificota</taxon>
        <taxon>Aquificia</taxon>
        <taxon>Aquificales</taxon>
        <taxon>Hydrogenothermaceae</taxon>
        <taxon>Sulfurihydrogenibium</taxon>
    </lineage>
</organism>
<keyword evidence="3" id="KW-0520">NAD</keyword>
<dbReference type="KEGG" id="saf:SULAZ_1655"/>
<dbReference type="Pfam" id="PF00389">
    <property type="entry name" value="2-Hacid_dh"/>
    <property type="match status" value="1"/>
</dbReference>
<evidence type="ECO:0000256" key="2">
    <source>
        <dbReference type="ARBA" id="ARBA00023002"/>
    </source>
</evidence>
<proteinExistence type="inferred from homology"/>
<dbReference type="HOGENOM" id="CLU_019796_1_3_0"/>
<gene>
    <name evidence="7" type="ordered locus">SULAZ_1655</name>
</gene>
<dbReference type="InterPro" id="IPR058205">
    <property type="entry name" value="D-LDH-like"/>
</dbReference>
<dbReference type="eggNOG" id="COG1052">
    <property type="taxonomic scope" value="Bacteria"/>
</dbReference>
<dbReference type="EMBL" id="CP001229">
    <property type="protein sequence ID" value="ACN99238.1"/>
    <property type="molecule type" value="Genomic_DNA"/>
</dbReference>
<dbReference type="Pfam" id="PF02826">
    <property type="entry name" value="2-Hacid_dh_C"/>
    <property type="match status" value="1"/>
</dbReference>
<name>C1DWX6_SULAA</name>
<dbReference type="GO" id="GO:0008720">
    <property type="term" value="F:D-lactate dehydrogenase (NAD+) activity"/>
    <property type="evidence" value="ECO:0007669"/>
    <property type="project" value="TreeGrafter"/>
</dbReference>
<dbReference type="InterPro" id="IPR029752">
    <property type="entry name" value="D-isomer_DH_CS1"/>
</dbReference>
<dbReference type="PROSITE" id="PS00065">
    <property type="entry name" value="D_2_HYDROXYACID_DH_1"/>
    <property type="match status" value="1"/>
</dbReference>
<dbReference type="PROSITE" id="PS00670">
    <property type="entry name" value="D_2_HYDROXYACID_DH_2"/>
    <property type="match status" value="1"/>
</dbReference>
<dbReference type="STRING" id="204536.SULAZ_1655"/>
<dbReference type="InterPro" id="IPR029753">
    <property type="entry name" value="D-isomer_DH_CS"/>
</dbReference>
<dbReference type="PANTHER" id="PTHR43026:SF1">
    <property type="entry name" value="2-HYDROXYACID DEHYDROGENASE HOMOLOG 1-RELATED"/>
    <property type="match status" value="1"/>
</dbReference>
<dbReference type="Gene3D" id="3.40.50.720">
    <property type="entry name" value="NAD(P)-binding Rossmann-like Domain"/>
    <property type="match status" value="2"/>
</dbReference>
<dbReference type="RefSeq" id="WP_012674556.1">
    <property type="nucleotide sequence ID" value="NC_012438.1"/>
</dbReference>
<feature type="domain" description="D-isomer specific 2-hydroxyacid dehydrogenase NAD-binding" evidence="6">
    <location>
        <begin position="110"/>
        <end position="306"/>
    </location>
</feature>
<keyword evidence="8" id="KW-1185">Reference proteome</keyword>
<dbReference type="SUPFAM" id="SSF52283">
    <property type="entry name" value="Formate/glycerate dehydrogenase catalytic domain-like"/>
    <property type="match status" value="1"/>
</dbReference>
<reference evidence="7 8" key="1">
    <citation type="journal article" date="2009" name="J. Bacteriol.">
        <title>Complete and draft genome sequences of six members of the Aquificales.</title>
        <authorList>
            <person name="Reysenbach A.L."/>
            <person name="Hamamura N."/>
            <person name="Podar M."/>
            <person name="Griffiths E."/>
            <person name="Ferreira S."/>
            <person name="Hochstein R."/>
            <person name="Heidelberg J."/>
            <person name="Johnson J."/>
            <person name="Mead D."/>
            <person name="Pohorille A."/>
            <person name="Sarmiento M."/>
            <person name="Schweighofer K."/>
            <person name="Seshadri R."/>
            <person name="Voytek M.A."/>
        </authorList>
    </citation>
    <scope>NUCLEOTIDE SEQUENCE [LARGE SCALE GENOMIC DNA]</scope>
    <source>
        <strain evidence="8">Az-Fu1 / DSM 15241 / OCM 825</strain>
    </source>
</reference>
<dbReference type="PROSITE" id="PS00671">
    <property type="entry name" value="D_2_HYDROXYACID_DH_3"/>
    <property type="match status" value="1"/>
</dbReference>
<dbReference type="GO" id="GO:0047964">
    <property type="term" value="F:glyoxylate reductase (NADH) activity"/>
    <property type="evidence" value="ECO:0007669"/>
    <property type="project" value="UniProtKB-EC"/>
</dbReference>
<dbReference type="GO" id="GO:0051287">
    <property type="term" value="F:NAD binding"/>
    <property type="evidence" value="ECO:0007669"/>
    <property type="project" value="InterPro"/>
</dbReference>
<dbReference type="SUPFAM" id="SSF51735">
    <property type="entry name" value="NAD(P)-binding Rossmann-fold domains"/>
    <property type="match status" value="1"/>
</dbReference>
<evidence type="ECO:0000256" key="4">
    <source>
        <dbReference type="RuleBase" id="RU003719"/>
    </source>
</evidence>
<dbReference type="PANTHER" id="PTHR43026">
    <property type="entry name" value="2-HYDROXYACID DEHYDROGENASE HOMOLOG 1-RELATED"/>
    <property type="match status" value="1"/>
</dbReference>
<evidence type="ECO:0000313" key="8">
    <source>
        <dbReference type="Proteomes" id="UP000001369"/>
    </source>
</evidence>
<dbReference type="OrthoDB" id="9805416at2"/>
<dbReference type="InterPro" id="IPR006140">
    <property type="entry name" value="D-isomer_DH_NAD-bd"/>
</dbReference>
<comment type="similarity">
    <text evidence="1 4">Belongs to the D-isomer specific 2-hydroxyacid dehydrogenase family.</text>
</comment>
<dbReference type="Proteomes" id="UP000001369">
    <property type="component" value="Chromosome"/>
</dbReference>
<dbReference type="InterPro" id="IPR006139">
    <property type="entry name" value="D-isomer_2_OHA_DH_cat_dom"/>
</dbReference>
<protein>
    <submittedName>
        <fullName evidence="7">Glyoxylate reductase (Glycolate reductase)</fullName>
        <ecNumber evidence="7">1.1.1.26</ecNumber>
    </submittedName>
</protein>
<evidence type="ECO:0000313" key="7">
    <source>
        <dbReference type="EMBL" id="ACN99238.1"/>
    </source>
</evidence>
<dbReference type="InterPro" id="IPR036291">
    <property type="entry name" value="NAD(P)-bd_dom_sf"/>
</dbReference>
<evidence type="ECO:0000256" key="1">
    <source>
        <dbReference type="ARBA" id="ARBA00005854"/>
    </source>
</evidence>
<dbReference type="CDD" id="cd12187">
    <property type="entry name" value="LDH_like_1"/>
    <property type="match status" value="1"/>
</dbReference>
<feature type="domain" description="D-isomer specific 2-hydroxyacid dehydrogenase catalytic" evidence="5">
    <location>
        <begin position="27"/>
        <end position="336"/>
    </location>
</feature>
<evidence type="ECO:0000256" key="3">
    <source>
        <dbReference type="ARBA" id="ARBA00023027"/>
    </source>
</evidence>
<dbReference type="AlphaFoldDB" id="C1DWX6"/>
<sequence length="342" mass="38740">MKVHFFEVEDWERLYLEKKIKDMGLDVDLGFTKEPLDDTNVDLYKDIDVAIVFIYSKLNKDVLSKMQNLKLIITRSTGYDHIDVEYTSKNGITVCNVPGYGNNTVAEYTFALILALARKFKPMIERTSKGIFSRDGLTGIDLMGKTIGVIGAGRIGKHVIRIAYGFGMKILVYDRYKDQELIDKYGAEYVGLEDLLRMSDIVTLHVPYNKSTHHLINKFNIKLMKLDAMLINTSRGPVVEMEAIVQALKEGRLAGGVGLDTFEAEEVLIEEEYLKRDDIPAIKLKKALESFYVLHSENVIVSPHNAYNTKDALYRILDITLDNLKSYLEGNPKNKVEASVNA</sequence>
<dbReference type="EC" id="1.1.1.26" evidence="7"/>
<evidence type="ECO:0000259" key="5">
    <source>
        <dbReference type="Pfam" id="PF00389"/>
    </source>
</evidence>